<sequence length="14" mass="1614">MVDSFSFLMLVVLL</sequence>
<protein>
    <submittedName>
        <fullName evidence="1">Uncharacterized protein</fullName>
    </submittedName>
</protein>
<reference evidence="1" key="1">
    <citation type="submission" date="2018-02" db="EMBL/GenBank/DDBJ databases">
        <title>Rhizophora mucronata_Transcriptome.</title>
        <authorList>
            <person name="Meera S.P."/>
            <person name="Sreeshan A."/>
            <person name="Augustine A."/>
        </authorList>
    </citation>
    <scope>NUCLEOTIDE SEQUENCE</scope>
    <source>
        <tissue evidence="1">Leaf</tissue>
    </source>
</reference>
<name>A0A2P2KHJ6_RHIMU</name>
<dbReference type="EMBL" id="GGEC01024711">
    <property type="protein sequence ID" value="MBX05195.1"/>
    <property type="molecule type" value="Transcribed_RNA"/>
</dbReference>
<organism evidence="1">
    <name type="scientific">Rhizophora mucronata</name>
    <name type="common">Asiatic mangrove</name>
    <dbReference type="NCBI Taxonomy" id="61149"/>
    <lineage>
        <taxon>Eukaryota</taxon>
        <taxon>Viridiplantae</taxon>
        <taxon>Streptophyta</taxon>
        <taxon>Embryophyta</taxon>
        <taxon>Tracheophyta</taxon>
        <taxon>Spermatophyta</taxon>
        <taxon>Magnoliopsida</taxon>
        <taxon>eudicotyledons</taxon>
        <taxon>Gunneridae</taxon>
        <taxon>Pentapetalae</taxon>
        <taxon>rosids</taxon>
        <taxon>fabids</taxon>
        <taxon>Malpighiales</taxon>
        <taxon>Rhizophoraceae</taxon>
        <taxon>Rhizophora</taxon>
    </lineage>
</organism>
<proteinExistence type="predicted"/>
<evidence type="ECO:0000313" key="1">
    <source>
        <dbReference type="EMBL" id="MBX05195.1"/>
    </source>
</evidence>
<accession>A0A2P2KHJ6</accession>